<dbReference type="Gene3D" id="1.10.10.60">
    <property type="entry name" value="Homeodomain-like"/>
    <property type="match status" value="2"/>
</dbReference>
<evidence type="ECO:0000256" key="2">
    <source>
        <dbReference type="ARBA" id="ARBA00023125"/>
    </source>
</evidence>
<dbReference type="InterPro" id="IPR018060">
    <property type="entry name" value="HTH_AraC"/>
</dbReference>
<dbReference type="GO" id="GO:0043565">
    <property type="term" value="F:sequence-specific DNA binding"/>
    <property type="evidence" value="ECO:0007669"/>
    <property type="project" value="InterPro"/>
</dbReference>
<dbReference type="EMBL" id="MFYX01000015">
    <property type="protein sequence ID" value="OGK07028.1"/>
    <property type="molecule type" value="Genomic_DNA"/>
</dbReference>
<evidence type="ECO:0000256" key="1">
    <source>
        <dbReference type="ARBA" id="ARBA00023015"/>
    </source>
</evidence>
<dbReference type="GO" id="GO:0003700">
    <property type="term" value="F:DNA-binding transcription factor activity"/>
    <property type="evidence" value="ECO:0007669"/>
    <property type="project" value="InterPro"/>
</dbReference>
<name>A0A1F7FK93_UNCRA</name>
<dbReference type="Proteomes" id="UP000179243">
    <property type="component" value="Unassembled WGS sequence"/>
</dbReference>
<reference evidence="5 6" key="1">
    <citation type="journal article" date="2016" name="Nat. Commun.">
        <title>Thousands of microbial genomes shed light on interconnected biogeochemical processes in an aquifer system.</title>
        <authorList>
            <person name="Anantharaman K."/>
            <person name="Brown C.T."/>
            <person name="Hug L.A."/>
            <person name="Sharon I."/>
            <person name="Castelle C.J."/>
            <person name="Probst A.J."/>
            <person name="Thomas B.C."/>
            <person name="Singh A."/>
            <person name="Wilkins M.J."/>
            <person name="Karaoz U."/>
            <person name="Brodie E.L."/>
            <person name="Williams K.H."/>
            <person name="Hubbard S.S."/>
            <person name="Banfield J.F."/>
        </authorList>
    </citation>
    <scope>NUCLEOTIDE SEQUENCE [LARGE SCALE GENOMIC DNA]</scope>
</reference>
<sequence length="557" mass="64179">MESKSFCKVSADPTVAQLFVDPVGKIQEISDNAAQILRISSKEMVGKHLDGVFSALPSLSDNFLSMRFIMKNPLCPQDLFVKMKRDTQDSAIAIFRFSYSHWSACNSGQHLCVFLCLQTVQNPIVQQFLSLYKTDDRPLVLLNADRTIISYNAHFLSILNFIDEDKVLNRRLQELLDEKYGDPFPFNFEKKTAYIKNISRRSRGPWKTLFSFPAFVNAGRAISSFFIKSSNTEIRAKQRFIMNTLDNQTSLPFIAFAKAINFSNQDLEIQMHFALAKGCEMAIALGHPVSGKHSLTYNPAYSVDLKYSDQLYCQIFRKAAPMHSGTYQPLKKNLSICLLLKKIGPYLTISANDAVLAEYADPNPVVDMYASFLYFYLWKQPISMSTFSIKIRPTLFNIDKMEREEAHVLAFKSNPHRFFRYYAEPVNALNRPALAVRFFQIPIHHEKKERDAALLLFEEARAHIKENFCRKIDLHSIAHRCCVSYVHFLRRFKELFGTSPKALQIAYRLEEAKNLLRSGKFKIREIGEMLGFDDEAHFQHLFKKYFQTSPGKFILKS</sequence>
<protein>
    <recommendedName>
        <fullName evidence="4">HTH araC/xylS-type domain-containing protein</fullName>
    </recommendedName>
</protein>
<dbReference type="InterPro" id="IPR000014">
    <property type="entry name" value="PAS"/>
</dbReference>
<keyword evidence="1" id="KW-0805">Transcription regulation</keyword>
<proteinExistence type="predicted"/>
<accession>A0A1F7FK93</accession>
<dbReference type="PANTHER" id="PTHR43280:SF2">
    <property type="entry name" value="HTH-TYPE TRANSCRIPTIONAL REGULATOR EXSA"/>
    <property type="match status" value="1"/>
</dbReference>
<dbReference type="InterPro" id="IPR009057">
    <property type="entry name" value="Homeodomain-like_sf"/>
</dbReference>
<evidence type="ECO:0000259" key="4">
    <source>
        <dbReference type="PROSITE" id="PS01124"/>
    </source>
</evidence>
<feature type="domain" description="HTH araC/xylS-type" evidence="4">
    <location>
        <begin position="458"/>
        <end position="556"/>
    </location>
</feature>
<evidence type="ECO:0000313" key="6">
    <source>
        <dbReference type="Proteomes" id="UP000179243"/>
    </source>
</evidence>
<keyword evidence="3" id="KW-0804">Transcription</keyword>
<dbReference type="InterPro" id="IPR018062">
    <property type="entry name" value="HTH_AraC-typ_CS"/>
</dbReference>
<dbReference type="PANTHER" id="PTHR43280">
    <property type="entry name" value="ARAC-FAMILY TRANSCRIPTIONAL REGULATOR"/>
    <property type="match status" value="1"/>
</dbReference>
<dbReference type="PROSITE" id="PS01124">
    <property type="entry name" value="HTH_ARAC_FAMILY_2"/>
    <property type="match status" value="1"/>
</dbReference>
<keyword evidence="2" id="KW-0238">DNA-binding</keyword>
<dbReference type="AlphaFoldDB" id="A0A1F7FK93"/>
<dbReference type="SUPFAM" id="SSF46689">
    <property type="entry name" value="Homeodomain-like"/>
    <property type="match status" value="2"/>
</dbReference>
<evidence type="ECO:0000313" key="5">
    <source>
        <dbReference type="EMBL" id="OGK07028.1"/>
    </source>
</evidence>
<gene>
    <name evidence="5" type="ORF">A2519_13730</name>
</gene>
<dbReference type="PROSITE" id="PS00041">
    <property type="entry name" value="HTH_ARAC_FAMILY_1"/>
    <property type="match status" value="1"/>
</dbReference>
<dbReference type="SMART" id="SM00342">
    <property type="entry name" value="HTH_ARAC"/>
    <property type="match status" value="1"/>
</dbReference>
<dbReference type="Pfam" id="PF12833">
    <property type="entry name" value="HTH_18"/>
    <property type="match status" value="1"/>
</dbReference>
<comment type="caution">
    <text evidence="5">The sequence shown here is derived from an EMBL/GenBank/DDBJ whole genome shotgun (WGS) entry which is preliminary data.</text>
</comment>
<dbReference type="Pfam" id="PF13426">
    <property type="entry name" value="PAS_9"/>
    <property type="match status" value="1"/>
</dbReference>
<evidence type="ECO:0000256" key="3">
    <source>
        <dbReference type="ARBA" id="ARBA00023163"/>
    </source>
</evidence>
<organism evidence="5 6">
    <name type="scientific">Candidatus Raymondbacteria bacterium RIFOXYD12_FULL_49_13</name>
    <dbReference type="NCBI Taxonomy" id="1817890"/>
    <lineage>
        <taxon>Bacteria</taxon>
        <taxon>Raymondiibacteriota</taxon>
    </lineage>
</organism>